<feature type="transmembrane region" description="Helical" evidence="1">
    <location>
        <begin position="93"/>
        <end position="109"/>
    </location>
</feature>
<dbReference type="SUPFAM" id="SSF55073">
    <property type="entry name" value="Nucleotide cyclase"/>
    <property type="match status" value="1"/>
</dbReference>
<feature type="transmembrane region" description="Helical" evidence="1">
    <location>
        <begin position="6"/>
        <end position="25"/>
    </location>
</feature>
<dbReference type="InterPro" id="IPR000160">
    <property type="entry name" value="GGDEF_dom"/>
</dbReference>
<keyword evidence="1" id="KW-0472">Membrane</keyword>
<feature type="transmembrane region" description="Helical" evidence="1">
    <location>
        <begin position="72"/>
        <end position="88"/>
    </location>
</feature>
<dbReference type="SMART" id="SM00267">
    <property type="entry name" value="GGDEF"/>
    <property type="match status" value="1"/>
</dbReference>
<dbReference type="PANTHER" id="PTHR33121">
    <property type="entry name" value="CYCLIC DI-GMP PHOSPHODIESTERASE PDEF"/>
    <property type="match status" value="1"/>
</dbReference>
<keyword evidence="1" id="KW-0812">Transmembrane</keyword>
<feature type="domain" description="EAL" evidence="2">
    <location>
        <begin position="377"/>
        <end position="607"/>
    </location>
</feature>
<comment type="caution">
    <text evidence="4">The sequence shown here is derived from an EMBL/GenBank/DDBJ whole genome shotgun (WGS) entry which is preliminary data.</text>
</comment>
<proteinExistence type="predicted"/>
<dbReference type="InterPro" id="IPR050706">
    <property type="entry name" value="Cyclic-di-GMP_PDE-like"/>
</dbReference>
<feature type="transmembrane region" description="Helical" evidence="1">
    <location>
        <begin position="115"/>
        <end position="134"/>
    </location>
</feature>
<evidence type="ECO:0000313" key="5">
    <source>
        <dbReference type="Proteomes" id="UP000051679"/>
    </source>
</evidence>
<dbReference type="NCBIfam" id="TIGR00254">
    <property type="entry name" value="GGDEF"/>
    <property type="match status" value="1"/>
</dbReference>
<dbReference type="CDD" id="cd01949">
    <property type="entry name" value="GGDEF"/>
    <property type="match status" value="1"/>
</dbReference>
<dbReference type="AlphaFoldDB" id="A0A0R1ZQS2"/>
<feature type="transmembrane region" description="Helical" evidence="1">
    <location>
        <begin position="46"/>
        <end position="66"/>
    </location>
</feature>
<protein>
    <submittedName>
        <fullName evidence="4">Signal transduction diguanylate cyclase</fullName>
    </submittedName>
</protein>
<dbReference type="PANTHER" id="PTHR33121:SF71">
    <property type="entry name" value="OXYGEN SENSOR PROTEIN DOSP"/>
    <property type="match status" value="1"/>
</dbReference>
<dbReference type="Gene3D" id="3.20.20.450">
    <property type="entry name" value="EAL domain"/>
    <property type="match status" value="1"/>
</dbReference>
<dbReference type="STRING" id="1291052.FC18_GL001189"/>
<organism evidence="4 5">
    <name type="scientific">Lacticaseibacillus sharpeae JCM 1186 = DSM 20505</name>
    <dbReference type="NCBI Taxonomy" id="1291052"/>
    <lineage>
        <taxon>Bacteria</taxon>
        <taxon>Bacillati</taxon>
        <taxon>Bacillota</taxon>
        <taxon>Bacilli</taxon>
        <taxon>Lactobacillales</taxon>
        <taxon>Lactobacillaceae</taxon>
        <taxon>Lacticaseibacillus</taxon>
    </lineage>
</organism>
<dbReference type="SUPFAM" id="SSF141868">
    <property type="entry name" value="EAL domain-like"/>
    <property type="match status" value="1"/>
</dbReference>
<dbReference type="EMBL" id="AYYO01000017">
    <property type="protein sequence ID" value="KRM55572.1"/>
    <property type="molecule type" value="Genomic_DNA"/>
</dbReference>
<evidence type="ECO:0000259" key="2">
    <source>
        <dbReference type="PROSITE" id="PS50883"/>
    </source>
</evidence>
<dbReference type="InterPro" id="IPR035919">
    <property type="entry name" value="EAL_sf"/>
</dbReference>
<dbReference type="Pfam" id="PF00563">
    <property type="entry name" value="EAL"/>
    <property type="match status" value="1"/>
</dbReference>
<dbReference type="PATRIC" id="fig|1291052.5.peg.1207"/>
<gene>
    <name evidence="4" type="ORF">FC18_GL001189</name>
</gene>
<evidence type="ECO:0000256" key="1">
    <source>
        <dbReference type="SAM" id="Phobius"/>
    </source>
</evidence>
<keyword evidence="1" id="KW-1133">Transmembrane helix</keyword>
<dbReference type="InterPro" id="IPR043128">
    <property type="entry name" value="Rev_trsase/Diguanyl_cyclase"/>
</dbReference>
<evidence type="ECO:0000313" key="4">
    <source>
        <dbReference type="EMBL" id="KRM55572.1"/>
    </source>
</evidence>
<reference evidence="4 5" key="1">
    <citation type="journal article" date="2015" name="Genome Announc.">
        <title>Expanding the biotechnology potential of lactobacilli through comparative genomics of 213 strains and associated genera.</title>
        <authorList>
            <person name="Sun Z."/>
            <person name="Harris H.M."/>
            <person name="McCann A."/>
            <person name="Guo C."/>
            <person name="Argimon S."/>
            <person name="Zhang W."/>
            <person name="Yang X."/>
            <person name="Jeffery I.B."/>
            <person name="Cooney J.C."/>
            <person name="Kagawa T.F."/>
            <person name="Liu W."/>
            <person name="Song Y."/>
            <person name="Salvetti E."/>
            <person name="Wrobel A."/>
            <person name="Rasinkangas P."/>
            <person name="Parkhill J."/>
            <person name="Rea M.C."/>
            <person name="O'Sullivan O."/>
            <person name="Ritari J."/>
            <person name="Douillard F.P."/>
            <person name="Paul Ross R."/>
            <person name="Yang R."/>
            <person name="Briner A.E."/>
            <person name="Felis G.E."/>
            <person name="de Vos W.M."/>
            <person name="Barrangou R."/>
            <person name="Klaenhammer T.R."/>
            <person name="Caufield P.W."/>
            <person name="Cui Y."/>
            <person name="Zhang H."/>
            <person name="O'Toole P.W."/>
        </authorList>
    </citation>
    <scope>NUCLEOTIDE SEQUENCE [LARGE SCALE GENOMIC DNA]</scope>
    <source>
        <strain evidence="4 5">DSM 20505</strain>
    </source>
</reference>
<keyword evidence="5" id="KW-1185">Reference proteome</keyword>
<feature type="transmembrane region" description="Helical" evidence="1">
    <location>
        <begin position="143"/>
        <end position="163"/>
    </location>
</feature>
<dbReference type="SMART" id="SM00052">
    <property type="entry name" value="EAL"/>
    <property type="match status" value="1"/>
</dbReference>
<sequence>MPLTIVRIIVACFFSIGFVSYYQRYWIDTFTNQKLSPRTQMWRRGYLLVLPILLSGTIYLATTLTLAGEAAVIYYNWSLFVLVVPFFYQKFGRVELGIQVLAFVLLWYVRHAPNFTTFPVLGGLVAACGILAVLKNLQRFGGYYWFVSCLCSLGMALLFWLTVPAHTLGAHTTPQMIQEGIFMFTVMLVFVLLYWERLARVDINNYHMQQIANYDQMTSSDTLETYQHELTDFFTQARAEKRALTLVSLDIDHFKQVNEQFGHLAGNAVLIGVAATIDDTLQKFDVEQKMYRTGGEEFNIVFPGRTPAQVLPIIRECWQAVRKREYSYAQRQIAVTMSAGMTAIAPTDISIDDAYKRADDSLYKSKRTGRDIISVNQEVIAIDQTTLVRDAAKFSFFAQGIYDISQPGNPRFYNELLLRTYDSIQQRWILPDDFEISAHLQTILLRRVLENSDLRNLNMNLTAAQFADRDVAAVLTSFAASADGPDNMTVEITDILDLETTRRISAIYRSAGVKILIDDVGSDNSFELVHSALRYVNGVKFAMQNLRKTNNPEQMRERIQFWVNVARDNQMSFVLEGVENDADLAMAHELGVAYVQGYKFGKPAAVE</sequence>
<dbReference type="Pfam" id="PF00990">
    <property type="entry name" value="GGDEF"/>
    <property type="match status" value="1"/>
</dbReference>
<dbReference type="PROSITE" id="PS50883">
    <property type="entry name" value="EAL"/>
    <property type="match status" value="1"/>
</dbReference>
<dbReference type="GO" id="GO:0071111">
    <property type="term" value="F:cyclic-guanylate-specific phosphodiesterase activity"/>
    <property type="evidence" value="ECO:0007669"/>
    <property type="project" value="InterPro"/>
</dbReference>
<feature type="transmembrane region" description="Helical" evidence="1">
    <location>
        <begin position="175"/>
        <end position="195"/>
    </location>
</feature>
<dbReference type="InterPro" id="IPR029787">
    <property type="entry name" value="Nucleotide_cyclase"/>
</dbReference>
<accession>A0A0R1ZQS2</accession>
<evidence type="ECO:0000259" key="3">
    <source>
        <dbReference type="PROSITE" id="PS50887"/>
    </source>
</evidence>
<feature type="domain" description="GGDEF" evidence="3">
    <location>
        <begin position="242"/>
        <end position="378"/>
    </location>
</feature>
<dbReference type="PROSITE" id="PS50887">
    <property type="entry name" value="GGDEF"/>
    <property type="match status" value="1"/>
</dbReference>
<name>A0A0R1ZQS2_9LACO</name>
<dbReference type="Proteomes" id="UP000051679">
    <property type="component" value="Unassembled WGS sequence"/>
</dbReference>
<dbReference type="Gene3D" id="3.30.70.270">
    <property type="match status" value="1"/>
</dbReference>
<dbReference type="InterPro" id="IPR001633">
    <property type="entry name" value="EAL_dom"/>
</dbReference>